<dbReference type="Gene3D" id="1.10.287.100">
    <property type="match status" value="1"/>
</dbReference>
<protein>
    <submittedName>
        <fullName evidence="1">Proteasome assembly chaperone (PAC2) family protein</fullName>
    </submittedName>
</protein>
<dbReference type="STRING" id="285351.SAMN04488035_0945"/>
<dbReference type="InterPro" id="IPR008492">
    <property type="entry name" value="Rv2714-like"/>
</dbReference>
<accession>A0A1I2E9P6</accession>
<dbReference type="GO" id="GO:0000502">
    <property type="term" value="C:proteasome complex"/>
    <property type="evidence" value="ECO:0007669"/>
    <property type="project" value="UniProtKB-KW"/>
</dbReference>
<keyword evidence="2" id="KW-1185">Reference proteome</keyword>
<gene>
    <name evidence="1" type="ORF">SAMN04488035_0945</name>
</gene>
<dbReference type="InterPro" id="IPR019151">
    <property type="entry name" value="Proteasome_assmbl_chaperone_2"/>
</dbReference>
<dbReference type="EMBL" id="FONZ01000001">
    <property type="protein sequence ID" value="SFE89208.1"/>
    <property type="molecule type" value="Genomic_DNA"/>
</dbReference>
<reference evidence="2" key="1">
    <citation type="submission" date="2016-10" db="EMBL/GenBank/DDBJ databases">
        <authorList>
            <person name="Varghese N."/>
            <person name="Submissions S."/>
        </authorList>
    </citation>
    <scope>NUCLEOTIDE SEQUENCE [LARGE SCALE GENOMIC DNA]</scope>
    <source>
        <strain evidence="2">DSM 19083</strain>
    </source>
</reference>
<dbReference type="SUPFAM" id="SSF159659">
    <property type="entry name" value="Cgl1923-like"/>
    <property type="match status" value="1"/>
</dbReference>
<dbReference type="Proteomes" id="UP000198520">
    <property type="component" value="Unassembled WGS sequence"/>
</dbReference>
<dbReference type="InterPro" id="IPR038389">
    <property type="entry name" value="PSMG2_sf"/>
</dbReference>
<dbReference type="Gene3D" id="3.40.50.10900">
    <property type="entry name" value="PAC-like subunit"/>
    <property type="match status" value="1"/>
</dbReference>
<dbReference type="PIRSF" id="PIRSF028754">
    <property type="entry name" value="UCP028754"/>
    <property type="match status" value="1"/>
</dbReference>
<evidence type="ECO:0000313" key="1">
    <source>
        <dbReference type="EMBL" id="SFE89208.1"/>
    </source>
</evidence>
<name>A0A1I2E9P6_9MICO</name>
<organism evidence="1 2">
    <name type="scientific">Flavimobilis marinus</name>
    <dbReference type="NCBI Taxonomy" id="285351"/>
    <lineage>
        <taxon>Bacteria</taxon>
        <taxon>Bacillati</taxon>
        <taxon>Actinomycetota</taxon>
        <taxon>Actinomycetes</taxon>
        <taxon>Micrococcales</taxon>
        <taxon>Jonesiaceae</taxon>
        <taxon>Flavimobilis</taxon>
    </lineage>
</organism>
<proteinExistence type="predicted"/>
<dbReference type="Pfam" id="PF09754">
    <property type="entry name" value="PAC2"/>
    <property type="match status" value="1"/>
</dbReference>
<keyword evidence="1" id="KW-0647">Proteasome</keyword>
<dbReference type="AlphaFoldDB" id="A0A1I2E9P6"/>
<sequence length="321" mass="34841">MTDAPRVETEEDIVLDPQGIYELDETVAARLGATAQGGTGPVLVHVLDGFVDAGSTGEIVAEHLRDQLTSTRLATFDVDQLLAYRSRRPVMTFDDDRWVSYDEPLLVIDVVHDAEGTPFLLLHGMEPDLQWERFSRAVRDVVERFGVSLTVGVHGIPMGVPHTRPISATAHGTRNELLDIQPHVFGRVQVPSSASSLLELRLGEAGHDAMGFAVHVPHYLAQARFAPAARAGLEHLQRVTGLALDVAAIDAAAEETMASVAEQVEGSEEVANVVRLLENQYDSFARSVGRTNLLADSAPIPSGDEIAAHFEEFLAQQDETD</sequence>
<evidence type="ECO:0000313" key="2">
    <source>
        <dbReference type="Proteomes" id="UP000198520"/>
    </source>
</evidence>